<evidence type="ECO:0000259" key="3">
    <source>
        <dbReference type="Pfam" id="PF01464"/>
    </source>
</evidence>
<dbReference type="Pfam" id="PF01464">
    <property type="entry name" value="SLT"/>
    <property type="match status" value="1"/>
</dbReference>
<sequence length="219" mass="22901">MVEGARKHYPIKPVRLLMALAAGACCLPLSAATAATVGSVFVSYADDGSPRYASQRLDASYRLFIRGETVRKQSSTGPRKTTISSRQQGRQNLTPLIEHFARLHQVEPQLVAAVVAVESGFDAAAVSPQGATGAMQLMPATAARYGVTNAADPAQNIDAGVRHLKDLLRLHGGNVALALAAYNAGQGAVARNGARIPPYRETMLYVPAVLAAAARGGGL</sequence>
<keyword evidence="4" id="KW-0456">Lyase</keyword>
<dbReference type="AlphaFoldDB" id="A0A011PSN5"/>
<proteinExistence type="inferred from homology"/>
<evidence type="ECO:0000313" key="4">
    <source>
        <dbReference type="EMBL" id="EXI90406.1"/>
    </source>
</evidence>
<dbReference type="InterPro" id="IPR023346">
    <property type="entry name" value="Lysozyme-like_dom_sf"/>
</dbReference>
<dbReference type="PANTHER" id="PTHR37423">
    <property type="entry name" value="SOLUBLE LYTIC MUREIN TRANSGLYCOSYLASE-RELATED"/>
    <property type="match status" value="1"/>
</dbReference>
<dbReference type="CDD" id="cd00254">
    <property type="entry name" value="LT-like"/>
    <property type="match status" value="1"/>
</dbReference>
<dbReference type="EMBL" id="JEMY01000006">
    <property type="protein sequence ID" value="EXI90406.1"/>
    <property type="molecule type" value="Genomic_DNA"/>
</dbReference>
<keyword evidence="2" id="KW-0732">Signal</keyword>
<reference evidence="4" key="1">
    <citation type="submission" date="2014-02" db="EMBL/GenBank/DDBJ databases">
        <title>Expanding our view of genomic diversity in Candidatus Accumulibacter clades.</title>
        <authorList>
            <person name="Skennerton C.T."/>
            <person name="Barr J.J."/>
            <person name="Slater F.R."/>
            <person name="Bond P.L."/>
            <person name="Tyson G.W."/>
        </authorList>
    </citation>
    <scope>NUCLEOTIDE SEQUENCE [LARGE SCALE GENOMIC DNA]</scope>
</reference>
<evidence type="ECO:0000256" key="1">
    <source>
        <dbReference type="ARBA" id="ARBA00007734"/>
    </source>
</evidence>
<dbReference type="PANTHER" id="PTHR37423:SF2">
    <property type="entry name" value="MEMBRANE-BOUND LYTIC MUREIN TRANSGLYCOSYLASE C"/>
    <property type="match status" value="1"/>
</dbReference>
<comment type="similarity">
    <text evidence="1">Belongs to the transglycosylase Slt family.</text>
</comment>
<dbReference type="PATRIC" id="fig|1454004.3.peg.787"/>
<dbReference type="EC" id="4.2.2.-" evidence="4"/>
<dbReference type="Gene3D" id="1.10.530.10">
    <property type="match status" value="1"/>
</dbReference>
<gene>
    <name evidence="4" type="primary">mltF</name>
    <name evidence="4" type="ORF">AW11_00761</name>
</gene>
<accession>A0A011PSN5</accession>
<keyword evidence="5" id="KW-1185">Reference proteome</keyword>
<dbReference type="STRING" id="1454004.AW11_00761"/>
<dbReference type="eggNOG" id="COG0741">
    <property type="taxonomic scope" value="Bacteria"/>
</dbReference>
<feature type="domain" description="Transglycosylase SLT" evidence="3">
    <location>
        <begin position="102"/>
        <end position="193"/>
    </location>
</feature>
<evidence type="ECO:0000313" key="5">
    <source>
        <dbReference type="Proteomes" id="UP000022141"/>
    </source>
</evidence>
<dbReference type="InterPro" id="IPR008258">
    <property type="entry name" value="Transglycosylase_SLT_dom_1"/>
</dbReference>
<evidence type="ECO:0000256" key="2">
    <source>
        <dbReference type="SAM" id="SignalP"/>
    </source>
</evidence>
<dbReference type="SUPFAM" id="SSF53955">
    <property type="entry name" value="Lysozyme-like"/>
    <property type="match status" value="1"/>
</dbReference>
<organism evidence="4 5">
    <name type="scientific">Accumulibacter regalis</name>
    <dbReference type="NCBI Taxonomy" id="522306"/>
    <lineage>
        <taxon>Bacteria</taxon>
        <taxon>Pseudomonadati</taxon>
        <taxon>Pseudomonadota</taxon>
        <taxon>Betaproteobacteria</taxon>
        <taxon>Candidatus Accumulibacter</taxon>
    </lineage>
</organism>
<protein>
    <submittedName>
        <fullName evidence="4">Membrane-bound lytic murein transglycosylase F</fullName>
        <ecNumber evidence="4">4.2.2.-</ecNumber>
    </submittedName>
</protein>
<dbReference type="Proteomes" id="UP000022141">
    <property type="component" value="Unassembled WGS sequence"/>
</dbReference>
<comment type="caution">
    <text evidence="4">The sequence shown here is derived from an EMBL/GenBank/DDBJ whole genome shotgun (WGS) entry which is preliminary data.</text>
</comment>
<feature type="signal peptide" evidence="2">
    <location>
        <begin position="1"/>
        <end position="31"/>
    </location>
</feature>
<name>A0A011PSN5_ACCRE</name>
<dbReference type="GO" id="GO:0016829">
    <property type="term" value="F:lyase activity"/>
    <property type="evidence" value="ECO:0007669"/>
    <property type="project" value="UniProtKB-KW"/>
</dbReference>
<feature type="chain" id="PRO_5001462938" evidence="2">
    <location>
        <begin position="32"/>
        <end position="219"/>
    </location>
</feature>